<feature type="region of interest" description="Disordered" evidence="4">
    <location>
        <begin position="1"/>
        <end position="28"/>
    </location>
</feature>
<dbReference type="Pfam" id="PF12796">
    <property type="entry name" value="Ank_2"/>
    <property type="match status" value="1"/>
</dbReference>
<dbReference type="PROSITE" id="PS50088">
    <property type="entry name" value="ANK_REPEAT"/>
    <property type="match status" value="1"/>
</dbReference>
<evidence type="ECO:0000256" key="4">
    <source>
        <dbReference type="SAM" id="MobiDB-lite"/>
    </source>
</evidence>
<dbReference type="SUPFAM" id="SSF48403">
    <property type="entry name" value="Ankyrin repeat"/>
    <property type="match status" value="1"/>
</dbReference>
<dbReference type="PANTHER" id="PTHR24180">
    <property type="entry name" value="CYCLIN-DEPENDENT KINASE INHIBITOR 2C-RELATED"/>
    <property type="match status" value="1"/>
</dbReference>
<proteinExistence type="predicted"/>
<keyword evidence="2 3" id="KW-0040">ANK repeat</keyword>
<evidence type="ECO:0000256" key="2">
    <source>
        <dbReference type="ARBA" id="ARBA00023043"/>
    </source>
</evidence>
<dbReference type="AlphaFoldDB" id="A0A553P3E4"/>
<evidence type="ECO:0000256" key="3">
    <source>
        <dbReference type="PROSITE-ProRule" id="PRU00023"/>
    </source>
</evidence>
<reference evidence="5 6" key="1">
    <citation type="journal article" date="2018" name="Nat. Ecol. Evol.">
        <title>Genomic signatures of mitonuclear coevolution across populations of Tigriopus californicus.</title>
        <authorList>
            <person name="Barreto F.S."/>
            <person name="Watson E.T."/>
            <person name="Lima T.G."/>
            <person name="Willett C.S."/>
            <person name="Edmands S."/>
            <person name="Li W."/>
            <person name="Burton R.S."/>
        </authorList>
    </citation>
    <scope>NUCLEOTIDE SEQUENCE [LARGE SCALE GENOMIC DNA]</scope>
    <source>
        <strain evidence="5 6">San Diego</strain>
    </source>
</reference>
<dbReference type="InterPro" id="IPR002110">
    <property type="entry name" value="Ankyrin_rpt"/>
</dbReference>
<dbReference type="InterPro" id="IPR036770">
    <property type="entry name" value="Ankyrin_rpt-contain_sf"/>
</dbReference>
<dbReference type="Gene3D" id="1.25.40.20">
    <property type="entry name" value="Ankyrin repeat-containing domain"/>
    <property type="match status" value="2"/>
</dbReference>
<dbReference type="PANTHER" id="PTHR24180:SF45">
    <property type="entry name" value="POLY [ADP-RIBOSE] POLYMERASE TANKYRASE"/>
    <property type="match status" value="1"/>
</dbReference>
<dbReference type="EMBL" id="VCGU01000008">
    <property type="protein sequence ID" value="TRY72194.1"/>
    <property type="molecule type" value="Genomic_DNA"/>
</dbReference>
<comment type="caution">
    <text evidence="5">The sequence shown here is derived from an EMBL/GenBank/DDBJ whole genome shotgun (WGS) entry which is preliminary data.</text>
</comment>
<evidence type="ECO:0000313" key="6">
    <source>
        <dbReference type="Proteomes" id="UP000318571"/>
    </source>
</evidence>
<protein>
    <submittedName>
        <fullName evidence="5">Uncharacterized protein</fullName>
    </submittedName>
</protein>
<sequence length="431" mass="48630">MKIPKCGKNPFDWIPDNRPDNEDDKENSARVIPSTFYHLVKGNRSSDVSDCLSKQTDLSPNGRYNYEYFIITAVKSGAYETVEVLLKYGAHVEMSEIDGQDAGYTPLMFAIRYRQAKMALLLLKHNANPRAKAADGKDSVQLLCQNYSLSMLDVWKAITRQHSDLVLQILSPSATNDYYTFGNAELRTPLHHLFFMDQMGDVTRAFMSFLFDETDFNLPDEIPYTANRSWTGVQYSLLLGGNNFNLTEAYLKKVKATRSKEDLSKIVNCELPCQNRGGHPLIQYCKRSNVDRSIVRPFLDNGYKINQTDFYGDNLLSACLQPGRISMQDLEYILRQGADVNVAVPNRRSIAQMAANVSEAALNLVLKFGAKPDPTEKNSPKLKRYFITVNTLKYLARRSILKSLVDSGGIVRFLETSELGSIASSLFEDDN</sequence>
<evidence type="ECO:0000256" key="1">
    <source>
        <dbReference type="ARBA" id="ARBA00022737"/>
    </source>
</evidence>
<accession>A0A553P3E4</accession>
<dbReference type="Proteomes" id="UP000318571">
    <property type="component" value="Chromosome 7"/>
</dbReference>
<keyword evidence="1" id="KW-0677">Repeat</keyword>
<dbReference type="STRING" id="6832.A0A553P3E4"/>
<name>A0A553P3E4_TIGCA</name>
<organism evidence="5 6">
    <name type="scientific">Tigriopus californicus</name>
    <name type="common">Marine copepod</name>
    <dbReference type="NCBI Taxonomy" id="6832"/>
    <lineage>
        <taxon>Eukaryota</taxon>
        <taxon>Metazoa</taxon>
        <taxon>Ecdysozoa</taxon>
        <taxon>Arthropoda</taxon>
        <taxon>Crustacea</taxon>
        <taxon>Multicrustacea</taxon>
        <taxon>Hexanauplia</taxon>
        <taxon>Copepoda</taxon>
        <taxon>Harpacticoida</taxon>
        <taxon>Harpacticidae</taxon>
        <taxon>Tigriopus</taxon>
    </lineage>
</organism>
<dbReference type="SMART" id="SM00248">
    <property type="entry name" value="ANK"/>
    <property type="match status" value="3"/>
</dbReference>
<feature type="repeat" description="ANK" evidence="3">
    <location>
        <begin position="102"/>
        <end position="134"/>
    </location>
</feature>
<keyword evidence="6" id="KW-1185">Reference proteome</keyword>
<dbReference type="OrthoDB" id="2142040at2759"/>
<dbReference type="InterPro" id="IPR051637">
    <property type="entry name" value="Ank_repeat_dom-contain_49"/>
</dbReference>
<evidence type="ECO:0000313" key="5">
    <source>
        <dbReference type="EMBL" id="TRY72194.1"/>
    </source>
</evidence>
<gene>
    <name evidence="5" type="ORF">TCAL_11973</name>
</gene>